<dbReference type="GO" id="GO:0019240">
    <property type="term" value="P:citrulline biosynthetic process"/>
    <property type="evidence" value="ECO:0007669"/>
    <property type="project" value="TreeGrafter"/>
</dbReference>
<evidence type="ECO:0000256" key="5">
    <source>
        <dbReference type="ARBA" id="ARBA00016634"/>
    </source>
</evidence>
<dbReference type="InterPro" id="IPR036901">
    <property type="entry name" value="Asp/Orn_carbamoylTrfase_sf"/>
</dbReference>
<evidence type="ECO:0000256" key="7">
    <source>
        <dbReference type="ARBA" id="ARBA00048772"/>
    </source>
</evidence>
<feature type="binding site" evidence="8">
    <location>
        <position position="169"/>
    </location>
    <ligand>
        <name>L-ornithine</name>
        <dbReference type="ChEBI" id="CHEBI:46911"/>
    </ligand>
</feature>
<dbReference type="EMBL" id="PKOZ01000004">
    <property type="protein sequence ID" value="PQD95430.1"/>
    <property type="molecule type" value="Genomic_DNA"/>
</dbReference>
<feature type="binding site" evidence="8">
    <location>
        <begin position="237"/>
        <end position="238"/>
    </location>
    <ligand>
        <name>L-ornithine</name>
        <dbReference type="ChEBI" id="CHEBI:46911"/>
    </ligand>
</feature>
<feature type="binding site" evidence="8">
    <location>
        <position position="87"/>
    </location>
    <ligand>
        <name>carbamoyl phosphate</name>
        <dbReference type="ChEBI" id="CHEBI:58228"/>
    </ligand>
</feature>
<dbReference type="Pfam" id="PF02729">
    <property type="entry name" value="OTCace_N"/>
    <property type="match status" value="1"/>
</dbReference>
<dbReference type="PANTHER" id="PTHR45753">
    <property type="entry name" value="ORNITHINE CARBAMOYLTRANSFERASE, MITOCHONDRIAL"/>
    <property type="match status" value="1"/>
</dbReference>
<dbReference type="NCBIfam" id="NF001986">
    <property type="entry name" value="PRK00779.1"/>
    <property type="match status" value="1"/>
</dbReference>
<sequence length="319" mass="34456">MYGINPILNQKDFLEMSQLTPEQLADLLDLAGELKARMQAGFSDLPLKGKILGMIFEKNSTRTRVSFETGMLQLGGSAIFLSGHDTQLGRGEPISDTAQVLSEYVDGLMIRTHEHSRAQAVAEYASVPVINGLTDFEHPCQALADLLTIKEIKGELSGLKLAYIGDGNNVANSLLVAGALAGMHVVCATPAGYEPNKEAIEAAQSASIGTGAKVEIVHDPYEAAKNADVLYCDVWTSMGQELENEKRLTDFADYQVNDKLTACAKEDYLFMHCLPAHRGEEVAASVIDSAHSVVIKQAGNRLHAQKALLVDLMSTPRQA</sequence>
<comment type="function">
    <text evidence="1">Reversibly catalyzes the transfer of the carbamoyl group from carbamoyl phosphate (CP) to the N(epsilon) atom of ornithine (ORN) to produce L-citrulline.</text>
</comment>
<dbReference type="GO" id="GO:0016597">
    <property type="term" value="F:amino acid binding"/>
    <property type="evidence" value="ECO:0007669"/>
    <property type="project" value="InterPro"/>
</dbReference>
<dbReference type="InterPro" id="IPR006131">
    <property type="entry name" value="Asp_carbamoyltransf_Asp/Orn-bd"/>
</dbReference>
<dbReference type="Pfam" id="PF00185">
    <property type="entry name" value="OTCace"/>
    <property type="match status" value="1"/>
</dbReference>
<organism evidence="11 12">
    <name type="scientific">Pradoshia eiseniae</name>
    <dbReference type="NCBI Taxonomy" id="2064768"/>
    <lineage>
        <taxon>Bacteria</taxon>
        <taxon>Bacillati</taxon>
        <taxon>Bacillota</taxon>
        <taxon>Bacilli</taxon>
        <taxon>Bacillales</taxon>
        <taxon>Bacillaceae</taxon>
        <taxon>Pradoshia</taxon>
    </lineage>
</organism>
<dbReference type="GO" id="GO:0005737">
    <property type="term" value="C:cytoplasm"/>
    <property type="evidence" value="ECO:0007669"/>
    <property type="project" value="UniProtKB-SubCell"/>
</dbReference>
<feature type="domain" description="Aspartate/ornithine carbamoyltransferase Asp/Orn-binding" evidence="9">
    <location>
        <begin position="158"/>
        <end position="310"/>
    </location>
</feature>
<comment type="similarity">
    <text evidence="3 8">Belongs to the aspartate/ornithine carbamoyltransferase superfamily. OTCase family.</text>
</comment>
<dbReference type="AlphaFoldDB" id="A0A2S7N096"/>
<dbReference type="NCBIfam" id="TIGR00658">
    <property type="entry name" value="orni_carb_tr"/>
    <property type="match status" value="1"/>
</dbReference>
<dbReference type="SUPFAM" id="SSF53671">
    <property type="entry name" value="Aspartate/ornithine carbamoyltransferase"/>
    <property type="match status" value="1"/>
</dbReference>
<name>A0A2S7N096_9BACI</name>
<evidence type="ECO:0000259" key="10">
    <source>
        <dbReference type="Pfam" id="PF02729"/>
    </source>
</evidence>
<feature type="binding site" evidence="8">
    <location>
        <begin position="138"/>
        <end position="141"/>
    </location>
    <ligand>
        <name>carbamoyl phosphate</name>
        <dbReference type="ChEBI" id="CHEBI:58228"/>
    </ligand>
</feature>
<dbReference type="InterPro" id="IPR006130">
    <property type="entry name" value="Asp/Orn_carbamoylTrfase"/>
</dbReference>
<feature type="binding site" evidence="8">
    <location>
        <begin position="273"/>
        <end position="274"/>
    </location>
    <ligand>
        <name>carbamoyl phosphate</name>
        <dbReference type="ChEBI" id="CHEBI:58228"/>
    </ligand>
</feature>
<evidence type="ECO:0000259" key="9">
    <source>
        <dbReference type="Pfam" id="PF00185"/>
    </source>
</evidence>
<dbReference type="OrthoDB" id="9802587at2"/>
<dbReference type="PRINTS" id="PR00100">
    <property type="entry name" value="AOTCASE"/>
</dbReference>
<dbReference type="PANTHER" id="PTHR45753:SF3">
    <property type="entry name" value="ORNITHINE TRANSCARBAMYLASE, MITOCHONDRIAL"/>
    <property type="match status" value="1"/>
</dbReference>
<feature type="binding site" evidence="8">
    <location>
        <position position="301"/>
    </location>
    <ligand>
        <name>carbamoyl phosphate</name>
        <dbReference type="ChEBI" id="CHEBI:58228"/>
    </ligand>
</feature>
<comment type="catalytic activity">
    <reaction evidence="7 8">
        <text>carbamoyl phosphate + L-ornithine = L-citrulline + phosphate + H(+)</text>
        <dbReference type="Rhea" id="RHEA:19513"/>
        <dbReference type="ChEBI" id="CHEBI:15378"/>
        <dbReference type="ChEBI" id="CHEBI:43474"/>
        <dbReference type="ChEBI" id="CHEBI:46911"/>
        <dbReference type="ChEBI" id="CHEBI:57743"/>
        <dbReference type="ChEBI" id="CHEBI:58228"/>
        <dbReference type="EC" id="2.1.3.3"/>
    </reaction>
</comment>
<gene>
    <name evidence="11" type="primary">argF</name>
    <name evidence="11" type="ORF">CYL18_09090</name>
</gene>
<dbReference type="PROSITE" id="PS00097">
    <property type="entry name" value="CARBAMOYLTRANSFERASE"/>
    <property type="match status" value="1"/>
</dbReference>
<dbReference type="EC" id="2.1.3.3" evidence="4 8"/>
<evidence type="ECO:0000256" key="1">
    <source>
        <dbReference type="ARBA" id="ARBA00003822"/>
    </source>
</evidence>
<dbReference type="Gene3D" id="3.40.50.1370">
    <property type="entry name" value="Aspartate/ornithine carbamoyltransferase"/>
    <property type="match status" value="2"/>
</dbReference>
<evidence type="ECO:0000256" key="3">
    <source>
        <dbReference type="ARBA" id="ARBA00007805"/>
    </source>
</evidence>
<dbReference type="PRINTS" id="PR00102">
    <property type="entry name" value="OTCASE"/>
</dbReference>
<dbReference type="InterPro" id="IPR024904">
    <property type="entry name" value="OTCase_ArgI"/>
</dbReference>
<feature type="domain" description="Aspartate/ornithine carbamoyltransferase carbamoyl-P binding" evidence="10">
    <location>
        <begin position="11"/>
        <end position="151"/>
    </location>
</feature>
<dbReference type="RefSeq" id="WP_104849185.1">
    <property type="nucleotide sequence ID" value="NZ_PKOZ01000004.1"/>
</dbReference>
<evidence type="ECO:0000313" key="12">
    <source>
        <dbReference type="Proteomes" id="UP000239663"/>
    </source>
</evidence>
<dbReference type="InterPro" id="IPR002292">
    <property type="entry name" value="Orn/put_carbamltrans"/>
</dbReference>
<comment type="caution">
    <text evidence="11">The sequence shown here is derived from an EMBL/GenBank/DDBJ whole genome shotgun (WGS) entry which is preliminary data.</text>
</comment>
<dbReference type="HAMAP" id="MF_01109">
    <property type="entry name" value="OTCase"/>
    <property type="match status" value="1"/>
</dbReference>
<comment type="subcellular location">
    <subcellularLocation>
        <location evidence="8">Cytoplasm</location>
    </subcellularLocation>
</comment>
<dbReference type="GO" id="GO:0042450">
    <property type="term" value="P:L-arginine biosynthetic process via ornithine"/>
    <property type="evidence" value="ECO:0007669"/>
    <property type="project" value="UniProtKB-UniRule"/>
</dbReference>
<feature type="binding site" evidence="8">
    <location>
        <position position="233"/>
    </location>
    <ligand>
        <name>L-ornithine</name>
        <dbReference type="ChEBI" id="CHEBI:46911"/>
    </ligand>
</feature>
<evidence type="ECO:0000256" key="8">
    <source>
        <dbReference type="HAMAP-Rule" id="MF_01109"/>
    </source>
</evidence>
<feature type="binding site" evidence="8">
    <location>
        <position position="111"/>
    </location>
    <ligand>
        <name>carbamoyl phosphate</name>
        <dbReference type="ChEBI" id="CHEBI:58228"/>
    </ligand>
</feature>
<proteinExistence type="inferred from homology"/>
<comment type="pathway">
    <text evidence="2">Amino-acid biosynthesis; L-arginine biosynthesis; L-arginine from L-ornithine and carbamoyl phosphate: step 1/3.</text>
</comment>
<keyword evidence="12" id="KW-1185">Reference proteome</keyword>
<dbReference type="Proteomes" id="UP000239663">
    <property type="component" value="Unassembled WGS sequence"/>
</dbReference>
<accession>A0A2S7N096</accession>
<evidence type="ECO:0000313" key="11">
    <source>
        <dbReference type="EMBL" id="PQD95430.1"/>
    </source>
</evidence>
<keyword evidence="8" id="KW-0963">Cytoplasm</keyword>
<protein>
    <recommendedName>
        <fullName evidence="5 8">Ornithine carbamoyltransferase</fullName>
        <shortName evidence="8">OTCase</shortName>
        <ecNumber evidence="4 8">2.1.3.3</ecNumber>
    </recommendedName>
</protein>
<feature type="binding site" evidence="8">
    <location>
        <begin position="60"/>
        <end position="63"/>
    </location>
    <ligand>
        <name>carbamoyl phosphate</name>
        <dbReference type="ChEBI" id="CHEBI:58228"/>
    </ligand>
</feature>
<reference evidence="11 12" key="1">
    <citation type="submission" date="2017-12" db="EMBL/GenBank/DDBJ databases">
        <title>Taxonomic description and draft genome of Pradoshia cofamensis Gen. nov., sp. nov., a thermotolerant bacillale isolated from anterior gut of earthworm Eisenia fetida.</title>
        <authorList>
            <person name="Saha T."/>
            <person name="Chakraborty R."/>
        </authorList>
    </citation>
    <scope>NUCLEOTIDE SEQUENCE [LARGE SCALE GENOMIC DNA]</scope>
    <source>
        <strain evidence="11 12">EAG3</strain>
    </source>
</reference>
<evidence type="ECO:0000256" key="2">
    <source>
        <dbReference type="ARBA" id="ARBA00004975"/>
    </source>
</evidence>
<dbReference type="GO" id="GO:0004585">
    <property type="term" value="F:ornithine carbamoyltransferase activity"/>
    <property type="evidence" value="ECO:0007669"/>
    <property type="project" value="UniProtKB-UniRule"/>
</dbReference>
<evidence type="ECO:0000256" key="6">
    <source>
        <dbReference type="ARBA" id="ARBA00022679"/>
    </source>
</evidence>
<dbReference type="FunFam" id="3.40.50.1370:FF:000008">
    <property type="entry name" value="Ornithine carbamoyltransferase"/>
    <property type="match status" value="1"/>
</dbReference>
<dbReference type="InterPro" id="IPR006132">
    <property type="entry name" value="Asp/Orn_carbamoyltranf_P-bd"/>
</dbReference>
<evidence type="ECO:0000256" key="4">
    <source>
        <dbReference type="ARBA" id="ARBA00013007"/>
    </source>
</evidence>
<keyword evidence="6 8" id="KW-0808">Transferase</keyword>